<dbReference type="EMBL" id="LBVU01000003">
    <property type="protein sequence ID" value="KKQ92191.1"/>
    <property type="molecule type" value="Genomic_DNA"/>
</dbReference>
<organism evidence="2 3">
    <name type="scientific">Candidatus Woesebacteria bacterium GW2011_GWB1_39_10</name>
    <dbReference type="NCBI Taxonomy" id="1618572"/>
    <lineage>
        <taxon>Bacteria</taxon>
        <taxon>Candidatus Woeseibacteriota</taxon>
    </lineage>
</organism>
<name>A0A0G0PS75_9BACT</name>
<dbReference type="STRING" id="1618572.UT17_C0003G0214"/>
<evidence type="ECO:0000256" key="1">
    <source>
        <dbReference type="SAM" id="Phobius"/>
    </source>
</evidence>
<feature type="transmembrane region" description="Helical" evidence="1">
    <location>
        <begin position="36"/>
        <end position="58"/>
    </location>
</feature>
<evidence type="ECO:0008006" key="4">
    <source>
        <dbReference type="Google" id="ProtNLM"/>
    </source>
</evidence>
<evidence type="ECO:0000313" key="3">
    <source>
        <dbReference type="Proteomes" id="UP000034774"/>
    </source>
</evidence>
<sequence length="113" mass="11884">MTNLLAVTSDSINLQPPSNTQFAQLGGLTVPSIVSALIRLTVVVAAIVFFFILVIGGIRWIASGGDKAQTEAARNQITAALVGLVIVFAAWAIVALINTFFKIDIFSLAIPSV</sequence>
<gene>
    <name evidence="2" type="ORF">UT17_C0003G0214</name>
</gene>
<dbReference type="InterPro" id="IPR043993">
    <property type="entry name" value="T4SS_pilin"/>
</dbReference>
<evidence type="ECO:0000313" key="2">
    <source>
        <dbReference type="EMBL" id="KKQ92191.1"/>
    </source>
</evidence>
<accession>A0A0G0PS75</accession>
<keyword evidence="1" id="KW-0472">Membrane</keyword>
<proteinExistence type="predicted"/>
<reference evidence="2 3" key="1">
    <citation type="journal article" date="2015" name="Nature">
        <title>rRNA introns, odd ribosomes, and small enigmatic genomes across a large radiation of phyla.</title>
        <authorList>
            <person name="Brown C.T."/>
            <person name="Hug L.A."/>
            <person name="Thomas B.C."/>
            <person name="Sharon I."/>
            <person name="Castelle C.J."/>
            <person name="Singh A."/>
            <person name="Wilkins M.J."/>
            <person name="Williams K.H."/>
            <person name="Banfield J.F."/>
        </authorList>
    </citation>
    <scope>NUCLEOTIDE SEQUENCE [LARGE SCALE GENOMIC DNA]</scope>
</reference>
<dbReference type="Proteomes" id="UP000034774">
    <property type="component" value="Unassembled WGS sequence"/>
</dbReference>
<dbReference type="AlphaFoldDB" id="A0A0G0PS75"/>
<keyword evidence="1" id="KW-1133">Transmembrane helix</keyword>
<protein>
    <recommendedName>
        <fullName evidence="4">Integral membrane protein</fullName>
    </recommendedName>
</protein>
<comment type="caution">
    <text evidence="2">The sequence shown here is derived from an EMBL/GenBank/DDBJ whole genome shotgun (WGS) entry which is preliminary data.</text>
</comment>
<keyword evidence="1" id="KW-0812">Transmembrane</keyword>
<dbReference type="Pfam" id="PF18895">
    <property type="entry name" value="T4SS_pilin"/>
    <property type="match status" value="1"/>
</dbReference>
<feature type="transmembrane region" description="Helical" evidence="1">
    <location>
        <begin position="79"/>
        <end position="101"/>
    </location>
</feature>